<dbReference type="Pfam" id="PF01032">
    <property type="entry name" value="FecCD"/>
    <property type="match status" value="1"/>
</dbReference>
<keyword evidence="3" id="KW-0813">Transport</keyword>
<dbReference type="RefSeq" id="WP_184250230.1">
    <property type="nucleotide sequence ID" value="NZ_BAAACU010000017.1"/>
</dbReference>
<reference evidence="9 10" key="1">
    <citation type="submission" date="2020-08" db="EMBL/GenBank/DDBJ databases">
        <title>Genomic Encyclopedia of Type Strains, Phase IV (KMG-IV): sequencing the most valuable type-strain genomes for metagenomic binning, comparative biology and taxonomic classification.</title>
        <authorList>
            <person name="Goeker M."/>
        </authorList>
    </citation>
    <scope>NUCLEOTIDE SEQUENCE [LARGE SCALE GENOMIC DNA]</scope>
    <source>
        <strain evidence="9 10">DSM 11805</strain>
    </source>
</reference>
<feature type="transmembrane region" description="Helical" evidence="8">
    <location>
        <begin position="155"/>
        <end position="182"/>
    </location>
</feature>
<dbReference type="InterPro" id="IPR037294">
    <property type="entry name" value="ABC_BtuC-like"/>
</dbReference>
<dbReference type="EMBL" id="JACHON010000020">
    <property type="protein sequence ID" value="MBB6514010.1"/>
    <property type="molecule type" value="Genomic_DNA"/>
</dbReference>
<dbReference type="SUPFAM" id="SSF81345">
    <property type="entry name" value="ABC transporter involved in vitamin B12 uptake, BtuC"/>
    <property type="match status" value="1"/>
</dbReference>
<comment type="subcellular location">
    <subcellularLocation>
        <location evidence="1">Cell membrane</location>
        <topology evidence="1">Multi-pass membrane protein</topology>
    </subcellularLocation>
</comment>
<keyword evidence="4" id="KW-1003">Cell membrane</keyword>
<feature type="transmembrane region" description="Helical" evidence="8">
    <location>
        <begin position="250"/>
        <end position="279"/>
    </location>
</feature>
<evidence type="ECO:0000256" key="8">
    <source>
        <dbReference type="SAM" id="Phobius"/>
    </source>
</evidence>
<dbReference type="InterPro" id="IPR000522">
    <property type="entry name" value="ABC_transptr_permease_BtuC"/>
</dbReference>
<gene>
    <name evidence="9" type="ORF">GGQ92_002831</name>
</gene>
<keyword evidence="7 8" id="KW-0472">Membrane</keyword>
<evidence type="ECO:0000256" key="5">
    <source>
        <dbReference type="ARBA" id="ARBA00022692"/>
    </source>
</evidence>
<evidence type="ECO:0000256" key="2">
    <source>
        <dbReference type="ARBA" id="ARBA00007935"/>
    </source>
</evidence>
<sequence>MTKKKTTKAIASLSVLLVILFLAIIVGVALGPIAIPFKETILIFLYKLNLIDYAGFSDREWVVITEVRLPRVLVAALGGAALAASGVAMQGLFRNPLVEPGYIGVSSGASLGAVIAIYFGLSAFNAWLLPLSAFIGALSAMLIILVVWKSMRNGSVVVLLLLGMGINSFFSAVLSVLVATSSNEQELRSIVYWLQGGLEARTWEHVSIITLPIILGILAMLFFGNKLNIMLLGDDHSETSGVNTRLTRNVVLIIAALITGATVSVTGIIGFIGLVVPHILRLILGADHRLLIPASALGGASFLILADLISRIILQPITLQVGVVSSIIGAPLFILLILKSYKKG</sequence>
<proteinExistence type="inferred from homology"/>
<organism evidence="9 10">
    <name type="scientific">Gracilibacillus halotolerans</name>
    <dbReference type="NCBI Taxonomy" id="74386"/>
    <lineage>
        <taxon>Bacteria</taxon>
        <taxon>Bacillati</taxon>
        <taxon>Bacillota</taxon>
        <taxon>Bacilli</taxon>
        <taxon>Bacillales</taxon>
        <taxon>Bacillaceae</taxon>
        <taxon>Gracilibacillus</taxon>
    </lineage>
</organism>
<dbReference type="CDD" id="cd06550">
    <property type="entry name" value="TM_ABC_iron-siderophores_like"/>
    <property type="match status" value="1"/>
</dbReference>
<dbReference type="PANTHER" id="PTHR30472">
    <property type="entry name" value="FERRIC ENTEROBACTIN TRANSPORT SYSTEM PERMEASE PROTEIN"/>
    <property type="match status" value="1"/>
</dbReference>
<evidence type="ECO:0000256" key="1">
    <source>
        <dbReference type="ARBA" id="ARBA00004651"/>
    </source>
</evidence>
<evidence type="ECO:0000313" key="10">
    <source>
        <dbReference type="Proteomes" id="UP000572212"/>
    </source>
</evidence>
<dbReference type="GO" id="GO:0033214">
    <property type="term" value="P:siderophore-iron import into cell"/>
    <property type="evidence" value="ECO:0007669"/>
    <property type="project" value="TreeGrafter"/>
</dbReference>
<feature type="transmembrane region" description="Helical" evidence="8">
    <location>
        <begin position="202"/>
        <end position="223"/>
    </location>
</feature>
<dbReference type="PANTHER" id="PTHR30472:SF25">
    <property type="entry name" value="ABC TRANSPORTER PERMEASE PROTEIN MJ0876-RELATED"/>
    <property type="match status" value="1"/>
</dbReference>
<name>A0A841RIH4_9BACI</name>
<dbReference type="Proteomes" id="UP000572212">
    <property type="component" value="Unassembled WGS sequence"/>
</dbReference>
<dbReference type="AlphaFoldDB" id="A0A841RIH4"/>
<feature type="transmembrane region" description="Helical" evidence="8">
    <location>
        <begin position="127"/>
        <end position="148"/>
    </location>
</feature>
<evidence type="ECO:0000313" key="9">
    <source>
        <dbReference type="EMBL" id="MBB6514010.1"/>
    </source>
</evidence>
<feature type="transmembrane region" description="Helical" evidence="8">
    <location>
        <begin position="69"/>
        <end position="89"/>
    </location>
</feature>
<comment type="similarity">
    <text evidence="2">Belongs to the binding-protein-dependent transport system permease family. FecCD subfamily.</text>
</comment>
<dbReference type="FunFam" id="1.10.3470.10:FF:000001">
    <property type="entry name" value="Vitamin B12 ABC transporter permease BtuC"/>
    <property type="match status" value="1"/>
</dbReference>
<accession>A0A841RIH4</accession>
<evidence type="ECO:0000256" key="4">
    <source>
        <dbReference type="ARBA" id="ARBA00022475"/>
    </source>
</evidence>
<feature type="transmembrane region" description="Helical" evidence="8">
    <location>
        <begin position="291"/>
        <end position="310"/>
    </location>
</feature>
<keyword evidence="6 8" id="KW-1133">Transmembrane helix</keyword>
<dbReference type="GO" id="GO:0022857">
    <property type="term" value="F:transmembrane transporter activity"/>
    <property type="evidence" value="ECO:0007669"/>
    <property type="project" value="InterPro"/>
</dbReference>
<feature type="transmembrane region" description="Helical" evidence="8">
    <location>
        <begin position="12"/>
        <end position="35"/>
    </location>
</feature>
<feature type="transmembrane region" description="Helical" evidence="8">
    <location>
        <begin position="101"/>
        <end position="121"/>
    </location>
</feature>
<comment type="caution">
    <text evidence="9">The sequence shown here is derived from an EMBL/GenBank/DDBJ whole genome shotgun (WGS) entry which is preliminary data.</text>
</comment>
<keyword evidence="5 8" id="KW-0812">Transmembrane</keyword>
<dbReference type="GO" id="GO:0005886">
    <property type="term" value="C:plasma membrane"/>
    <property type="evidence" value="ECO:0007669"/>
    <property type="project" value="UniProtKB-SubCell"/>
</dbReference>
<keyword evidence="10" id="KW-1185">Reference proteome</keyword>
<dbReference type="Gene3D" id="1.10.3470.10">
    <property type="entry name" value="ABC transporter involved in vitamin B12 uptake, BtuC"/>
    <property type="match status" value="1"/>
</dbReference>
<feature type="transmembrane region" description="Helical" evidence="8">
    <location>
        <begin position="317"/>
        <end position="338"/>
    </location>
</feature>
<evidence type="ECO:0000256" key="3">
    <source>
        <dbReference type="ARBA" id="ARBA00022448"/>
    </source>
</evidence>
<evidence type="ECO:0000256" key="7">
    <source>
        <dbReference type="ARBA" id="ARBA00023136"/>
    </source>
</evidence>
<evidence type="ECO:0000256" key="6">
    <source>
        <dbReference type="ARBA" id="ARBA00022989"/>
    </source>
</evidence>
<protein>
    <submittedName>
        <fullName evidence="9">Iron complex transport system permease protein</fullName>
    </submittedName>
</protein>